<evidence type="ECO:0000259" key="4">
    <source>
        <dbReference type="PROSITE" id="PS50937"/>
    </source>
</evidence>
<gene>
    <name evidence="5" type="ORF">CV103_00975</name>
</gene>
<evidence type="ECO:0000256" key="1">
    <source>
        <dbReference type="ARBA" id="ARBA00023015"/>
    </source>
</evidence>
<dbReference type="Proteomes" id="UP000241206">
    <property type="component" value="Unassembled WGS sequence"/>
</dbReference>
<dbReference type="InterPro" id="IPR015358">
    <property type="entry name" value="Tscrpt_reg_MerR_DNA-bd"/>
</dbReference>
<dbReference type="InterPro" id="IPR009061">
    <property type="entry name" value="DNA-bd_dom_put_sf"/>
</dbReference>
<evidence type="ECO:0000313" key="5">
    <source>
        <dbReference type="EMBL" id="PTD27674.1"/>
    </source>
</evidence>
<keyword evidence="6" id="KW-1185">Reference proteome</keyword>
<dbReference type="GO" id="GO:0003677">
    <property type="term" value="F:DNA binding"/>
    <property type="evidence" value="ECO:0007669"/>
    <property type="project" value="UniProtKB-KW"/>
</dbReference>
<evidence type="ECO:0000256" key="2">
    <source>
        <dbReference type="ARBA" id="ARBA00023125"/>
    </source>
</evidence>
<keyword evidence="2" id="KW-0238">DNA-binding</keyword>
<feature type="domain" description="HTH merR-type" evidence="4">
    <location>
        <begin position="1"/>
        <end position="70"/>
    </location>
</feature>
<dbReference type="PANTHER" id="PTHR30204:SF92">
    <property type="entry name" value="HTH-TYPE TRANSCRIPTIONAL REGULATOR ZNTR"/>
    <property type="match status" value="1"/>
</dbReference>
<dbReference type="AlphaFoldDB" id="A0A2T4I832"/>
<evidence type="ECO:0000313" key="6">
    <source>
        <dbReference type="Proteomes" id="UP000241206"/>
    </source>
</evidence>
<dbReference type="EMBL" id="PHHF01000004">
    <property type="protein sequence ID" value="PTD27674.1"/>
    <property type="molecule type" value="Genomic_DNA"/>
</dbReference>
<dbReference type="Pfam" id="PF09278">
    <property type="entry name" value="MerR-DNA-bind"/>
    <property type="match status" value="1"/>
</dbReference>
<comment type="caution">
    <text evidence="5">The sequence shown here is derived from an EMBL/GenBank/DDBJ whole genome shotgun (WGS) entry which is preliminary data.</text>
</comment>
<sequence>MLLIGELARRTGTKVETVRFYEREGLLPPPKRTAGNYRAYSNRHLNRLSFIRRARDLGFTLDQVRELLDLADDANRSCAAVDAIASTHVAEIDRKIADLNALREELVRLLDQCEQGTIAHCLILDALAPAGLEGTAHRRDVSAPDPGRE</sequence>
<proteinExistence type="predicted"/>
<name>A0A2T4I832_9SPHN</name>
<dbReference type="SUPFAM" id="SSF46955">
    <property type="entry name" value="Putative DNA-binding domain"/>
    <property type="match status" value="1"/>
</dbReference>
<accession>A0A2T4I832</accession>
<dbReference type="CDD" id="cd04785">
    <property type="entry name" value="HTH_CadR-PbrR-like"/>
    <property type="match status" value="1"/>
</dbReference>
<evidence type="ECO:0000256" key="3">
    <source>
        <dbReference type="ARBA" id="ARBA00023163"/>
    </source>
</evidence>
<dbReference type="GO" id="GO:0003700">
    <property type="term" value="F:DNA-binding transcription factor activity"/>
    <property type="evidence" value="ECO:0007669"/>
    <property type="project" value="InterPro"/>
</dbReference>
<dbReference type="Gene3D" id="1.10.1660.10">
    <property type="match status" value="1"/>
</dbReference>
<dbReference type="InterPro" id="IPR047057">
    <property type="entry name" value="MerR_fam"/>
</dbReference>
<dbReference type="PRINTS" id="PR00040">
    <property type="entry name" value="HTHMERR"/>
</dbReference>
<reference evidence="5 6" key="1">
    <citation type="submission" date="2017-11" db="EMBL/GenBank/DDBJ databases">
        <title>Sphingomonas oleivorans sp. nov., isolated from oil-contaminated soil.</title>
        <authorList>
            <person name="Wang L."/>
            <person name="Chen L."/>
        </authorList>
    </citation>
    <scope>NUCLEOTIDE SEQUENCE [LARGE SCALE GENOMIC DNA]</scope>
    <source>
        <strain evidence="5 6">K101</strain>
    </source>
</reference>
<keyword evidence="1" id="KW-0805">Transcription regulation</keyword>
<protein>
    <submittedName>
        <fullName evidence="5">MerR family transcriptional regulator</fullName>
    </submittedName>
</protein>
<dbReference type="SMART" id="SM00422">
    <property type="entry name" value="HTH_MERR"/>
    <property type="match status" value="1"/>
</dbReference>
<dbReference type="Pfam" id="PF00376">
    <property type="entry name" value="MerR"/>
    <property type="match status" value="1"/>
</dbReference>
<dbReference type="RefSeq" id="WP_107393662.1">
    <property type="nucleotide sequence ID" value="NZ_PHHF01000004.1"/>
</dbReference>
<dbReference type="PANTHER" id="PTHR30204">
    <property type="entry name" value="REDOX-CYCLING DRUG-SENSING TRANSCRIPTIONAL ACTIVATOR SOXR"/>
    <property type="match status" value="1"/>
</dbReference>
<dbReference type="InterPro" id="IPR000551">
    <property type="entry name" value="MerR-type_HTH_dom"/>
</dbReference>
<keyword evidence="3" id="KW-0804">Transcription</keyword>
<organism evidence="5 6">
    <name type="scientific">Edaphosphingomonas fennica</name>
    <dbReference type="NCBI Taxonomy" id="114404"/>
    <lineage>
        <taxon>Bacteria</taxon>
        <taxon>Pseudomonadati</taxon>
        <taxon>Pseudomonadota</taxon>
        <taxon>Alphaproteobacteria</taxon>
        <taxon>Sphingomonadales</taxon>
        <taxon>Rhizorhabdaceae</taxon>
        <taxon>Edaphosphingomonas</taxon>
    </lineage>
</organism>
<dbReference type="PROSITE" id="PS50937">
    <property type="entry name" value="HTH_MERR_2"/>
    <property type="match status" value="1"/>
</dbReference>